<evidence type="ECO:0000313" key="2">
    <source>
        <dbReference type="Proteomes" id="UP000308600"/>
    </source>
</evidence>
<accession>A0ACD3AF83</accession>
<organism evidence="1 2">
    <name type="scientific">Pluteus cervinus</name>
    <dbReference type="NCBI Taxonomy" id="181527"/>
    <lineage>
        <taxon>Eukaryota</taxon>
        <taxon>Fungi</taxon>
        <taxon>Dikarya</taxon>
        <taxon>Basidiomycota</taxon>
        <taxon>Agaricomycotina</taxon>
        <taxon>Agaricomycetes</taxon>
        <taxon>Agaricomycetidae</taxon>
        <taxon>Agaricales</taxon>
        <taxon>Pluteineae</taxon>
        <taxon>Pluteaceae</taxon>
        <taxon>Pluteus</taxon>
    </lineage>
</organism>
<dbReference type="Proteomes" id="UP000308600">
    <property type="component" value="Unassembled WGS sequence"/>
</dbReference>
<gene>
    <name evidence="1" type="ORF">BDN72DRAFT_902343</name>
</gene>
<evidence type="ECO:0000313" key="1">
    <source>
        <dbReference type="EMBL" id="TFK63502.1"/>
    </source>
</evidence>
<sequence length="441" mass="48630">MGHDQEDATGGLQPIHHYINYINYGTQNVANGGQLNGDNRDYKGSVYPYYSPLLSPSTLPNICLPPFGLSPMPSPGPTPHLGINPASSDNPQNAESGTGENQQSDHNSPRAPRGYSHSYRPLASIQFEDGSGKHIRVYSQDLDLNIVEMFYDDTSSGTGWNERQNYIVGRARLNTGLAATCWNAGTEIRVYYINDHGTLVERAYSGRAGGDWYDGNMTGRFLPAPYSKLSAFNFPYGQEQHVRVFYQDIDNHIQEALFRRGDWEIGSPLPISLPGTSIAATGRPDKTWVYAQMADLSIKEIWWEYSSGWKAGASISARSYAAGAPLALVVLHDSEVWVFAIDETNSVHVIQWDGNRSKTIEITPSGSALPFSALSALSISEFLRTSVRLYFQSVETDVMELMELNGDVKRKIRIPGRAGDHLDTFTSPGYQSVDLDATSKG</sequence>
<protein>
    <submittedName>
        <fullName evidence="1">Fucose-specific lectin</fullName>
    </submittedName>
</protein>
<name>A0ACD3AF83_9AGAR</name>
<keyword evidence="2" id="KW-1185">Reference proteome</keyword>
<reference evidence="1 2" key="1">
    <citation type="journal article" date="2019" name="Nat. Ecol. Evol.">
        <title>Megaphylogeny resolves global patterns of mushroom evolution.</title>
        <authorList>
            <person name="Varga T."/>
            <person name="Krizsan K."/>
            <person name="Foldi C."/>
            <person name="Dima B."/>
            <person name="Sanchez-Garcia M."/>
            <person name="Sanchez-Ramirez S."/>
            <person name="Szollosi G.J."/>
            <person name="Szarkandi J.G."/>
            <person name="Papp V."/>
            <person name="Albert L."/>
            <person name="Andreopoulos W."/>
            <person name="Angelini C."/>
            <person name="Antonin V."/>
            <person name="Barry K.W."/>
            <person name="Bougher N.L."/>
            <person name="Buchanan P."/>
            <person name="Buyck B."/>
            <person name="Bense V."/>
            <person name="Catcheside P."/>
            <person name="Chovatia M."/>
            <person name="Cooper J."/>
            <person name="Damon W."/>
            <person name="Desjardin D."/>
            <person name="Finy P."/>
            <person name="Geml J."/>
            <person name="Haridas S."/>
            <person name="Hughes K."/>
            <person name="Justo A."/>
            <person name="Karasinski D."/>
            <person name="Kautmanova I."/>
            <person name="Kiss B."/>
            <person name="Kocsube S."/>
            <person name="Kotiranta H."/>
            <person name="LaButti K.M."/>
            <person name="Lechner B.E."/>
            <person name="Liimatainen K."/>
            <person name="Lipzen A."/>
            <person name="Lukacs Z."/>
            <person name="Mihaltcheva S."/>
            <person name="Morgado L.N."/>
            <person name="Niskanen T."/>
            <person name="Noordeloos M.E."/>
            <person name="Ohm R.A."/>
            <person name="Ortiz-Santana B."/>
            <person name="Ovrebo C."/>
            <person name="Racz N."/>
            <person name="Riley R."/>
            <person name="Savchenko A."/>
            <person name="Shiryaev A."/>
            <person name="Soop K."/>
            <person name="Spirin V."/>
            <person name="Szebenyi C."/>
            <person name="Tomsovsky M."/>
            <person name="Tulloss R.E."/>
            <person name="Uehling J."/>
            <person name="Grigoriev I.V."/>
            <person name="Vagvolgyi C."/>
            <person name="Papp T."/>
            <person name="Martin F.M."/>
            <person name="Miettinen O."/>
            <person name="Hibbett D.S."/>
            <person name="Nagy L.G."/>
        </authorList>
    </citation>
    <scope>NUCLEOTIDE SEQUENCE [LARGE SCALE GENOMIC DNA]</scope>
    <source>
        <strain evidence="1 2">NL-1719</strain>
    </source>
</reference>
<proteinExistence type="predicted"/>
<dbReference type="EMBL" id="ML208519">
    <property type="protein sequence ID" value="TFK63502.1"/>
    <property type="molecule type" value="Genomic_DNA"/>
</dbReference>